<accession>A0A0F6SJ55</accession>
<dbReference type="KEGG" id="vg:26639085"/>
<protein>
    <submittedName>
        <fullName evidence="1">Uncharacterized protein</fullName>
    </submittedName>
</protein>
<reference evidence="1 2" key="1">
    <citation type="submission" date="2015-04" db="EMBL/GenBank/DDBJ databases">
        <authorList>
            <person name="Hodson T.S."/>
            <person name="Hyde J.R."/>
            <person name="Schouten J.T."/>
            <person name="Crockett J.T."/>
            <person name="Smith T.A."/>
            <person name="Merrill B.D."/>
            <person name="Crook M.B."/>
            <person name="Griffitts J.S."/>
            <person name="Burnett S.H."/>
            <person name="Grose J.H."/>
            <person name="Breakwell D.P."/>
        </authorList>
    </citation>
    <scope>NUCLEOTIDE SEQUENCE [LARGE SCALE GENOMIC DNA]</scope>
</reference>
<proteinExistence type="predicted"/>
<dbReference type="Proteomes" id="UP000202958">
    <property type="component" value="Segment"/>
</dbReference>
<dbReference type="GeneID" id="26639085"/>
<sequence length="85" mass="9879">MISPERHLNAREARRLAAEDRYLTRLEKREREAEALVGELCREGKTIYYINIKTKTGKFTGKIKEFTGPTAFGEAIVYLIRNNYV</sequence>
<evidence type="ECO:0000313" key="2">
    <source>
        <dbReference type="Proteomes" id="UP000202958"/>
    </source>
</evidence>
<gene>
    <name evidence="1" type="ORF">PHIN3_350</name>
</gene>
<keyword evidence="2" id="KW-1185">Reference proteome</keyword>
<organism evidence="1 2">
    <name type="scientific">Sinorhizobium phage phiN3</name>
    <dbReference type="NCBI Taxonomy" id="1647405"/>
    <lineage>
        <taxon>Viruses</taxon>
        <taxon>Duplodnaviria</taxon>
        <taxon>Heunggongvirae</taxon>
        <taxon>Uroviricota</taxon>
        <taxon>Caudoviricetes</taxon>
        <taxon>Emdodecavirus</taxon>
        <taxon>Emdodecavirus N3</taxon>
    </lineage>
</organism>
<name>A0A0F6SJ55_9CAUD</name>
<dbReference type="EMBL" id="KR052482">
    <property type="protein sequence ID" value="AKF13613.1"/>
    <property type="molecule type" value="Genomic_DNA"/>
</dbReference>
<dbReference type="RefSeq" id="YP_009212590.1">
    <property type="nucleotide sequence ID" value="NC_028945.1"/>
</dbReference>
<evidence type="ECO:0000313" key="1">
    <source>
        <dbReference type="EMBL" id="AKF13613.1"/>
    </source>
</evidence>